<evidence type="ECO:0000256" key="1">
    <source>
        <dbReference type="ARBA" id="ARBA00023015"/>
    </source>
</evidence>
<keyword evidence="3" id="KW-0804">Transcription</keyword>
<dbReference type="EMBL" id="FNBK01000004">
    <property type="protein sequence ID" value="SDF20223.1"/>
    <property type="molecule type" value="Genomic_DNA"/>
</dbReference>
<protein>
    <submittedName>
        <fullName evidence="5">DNA-binding transcriptional regulator, Lrp family</fullName>
    </submittedName>
</protein>
<dbReference type="Gene3D" id="1.10.10.10">
    <property type="entry name" value="Winged helix-like DNA-binding domain superfamily/Winged helix DNA-binding domain"/>
    <property type="match status" value="1"/>
</dbReference>
<dbReference type="SMART" id="SM00344">
    <property type="entry name" value="HTH_ASNC"/>
    <property type="match status" value="1"/>
</dbReference>
<evidence type="ECO:0000313" key="5">
    <source>
        <dbReference type="EMBL" id="SDF20223.1"/>
    </source>
</evidence>
<dbReference type="GO" id="GO:0005829">
    <property type="term" value="C:cytosol"/>
    <property type="evidence" value="ECO:0007669"/>
    <property type="project" value="TreeGrafter"/>
</dbReference>
<accession>A0A1G7J5P8</accession>
<name>A0A1G7J5P8_9EURY</name>
<evidence type="ECO:0000259" key="4">
    <source>
        <dbReference type="PROSITE" id="PS50956"/>
    </source>
</evidence>
<dbReference type="OrthoDB" id="6762at2157"/>
<proteinExistence type="predicted"/>
<evidence type="ECO:0000256" key="2">
    <source>
        <dbReference type="ARBA" id="ARBA00023125"/>
    </source>
</evidence>
<keyword evidence="1" id="KW-0805">Transcription regulation</keyword>
<dbReference type="PRINTS" id="PR00033">
    <property type="entry name" value="HTHASNC"/>
</dbReference>
<evidence type="ECO:0000256" key="3">
    <source>
        <dbReference type="ARBA" id="ARBA00023163"/>
    </source>
</evidence>
<gene>
    <name evidence="5" type="ORF">SAMN05216218_104213</name>
</gene>
<evidence type="ECO:0000313" key="6">
    <source>
        <dbReference type="Proteomes" id="UP000199076"/>
    </source>
</evidence>
<dbReference type="PROSITE" id="PS50956">
    <property type="entry name" value="HTH_ASNC_2"/>
    <property type="match status" value="1"/>
</dbReference>
<dbReference type="AlphaFoldDB" id="A0A1G7J5P8"/>
<dbReference type="GO" id="GO:0043565">
    <property type="term" value="F:sequence-specific DNA binding"/>
    <property type="evidence" value="ECO:0007669"/>
    <property type="project" value="InterPro"/>
</dbReference>
<dbReference type="GO" id="GO:0043200">
    <property type="term" value="P:response to amino acid"/>
    <property type="evidence" value="ECO:0007669"/>
    <property type="project" value="TreeGrafter"/>
</dbReference>
<reference evidence="6" key="1">
    <citation type="submission" date="2016-10" db="EMBL/GenBank/DDBJ databases">
        <authorList>
            <person name="Varghese N."/>
            <person name="Submissions S."/>
        </authorList>
    </citation>
    <scope>NUCLEOTIDE SEQUENCE [LARGE SCALE GENOMIC DNA]</scope>
    <source>
        <strain evidence="6">IBRC-M 10760</strain>
    </source>
</reference>
<dbReference type="PANTHER" id="PTHR30154:SF34">
    <property type="entry name" value="TRANSCRIPTIONAL REGULATOR AZLB"/>
    <property type="match status" value="1"/>
</dbReference>
<dbReference type="RefSeq" id="WP_092689878.1">
    <property type="nucleotide sequence ID" value="NZ_FNBK01000004.1"/>
</dbReference>
<dbReference type="STRING" id="660518.SAMN05216218_104213"/>
<sequence length="159" mass="17944">MSDRDDIVELDALDRHIIYRLQHDARNTSASTIADEMDVAASTVRNRINRLEEQGVIKGYYLDVDYERAGFQLHTLIVCNAEIPDREKLSRQALEIEGVVAVREVMTGSENVHVEVVGRDGDDLSRIGQELDALGLEVVDEDIIRNEYVHAYEGFSPES</sequence>
<dbReference type="Proteomes" id="UP000199076">
    <property type="component" value="Unassembled WGS sequence"/>
</dbReference>
<dbReference type="PANTHER" id="PTHR30154">
    <property type="entry name" value="LEUCINE-RESPONSIVE REGULATORY PROTEIN"/>
    <property type="match status" value="1"/>
</dbReference>
<dbReference type="InterPro" id="IPR019888">
    <property type="entry name" value="Tscrpt_reg_AsnC-like"/>
</dbReference>
<feature type="domain" description="HTH asnC-type" evidence="4">
    <location>
        <begin position="10"/>
        <end position="72"/>
    </location>
</feature>
<keyword evidence="6" id="KW-1185">Reference proteome</keyword>
<dbReference type="InterPro" id="IPR000485">
    <property type="entry name" value="AsnC-type_HTH_dom"/>
</dbReference>
<dbReference type="SUPFAM" id="SSF46785">
    <property type="entry name" value="Winged helix' DNA-binding domain"/>
    <property type="match status" value="1"/>
</dbReference>
<dbReference type="InterPro" id="IPR036388">
    <property type="entry name" value="WH-like_DNA-bd_sf"/>
</dbReference>
<dbReference type="Pfam" id="PF13412">
    <property type="entry name" value="HTH_24"/>
    <property type="match status" value="1"/>
</dbReference>
<organism evidence="5 6">
    <name type="scientific">Halorientalis regularis</name>
    <dbReference type="NCBI Taxonomy" id="660518"/>
    <lineage>
        <taxon>Archaea</taxon>
        <taxon>Methanobacteriati</taxon>
        <taxon>Methanobacteriota</taxon>
        <taxon>Stenosarchaea group</taxon>
        <taxon>Halobacteria</taxon>
        <taxon>Halobacteriales</taxon>
        <taxon>Haloarculaceae</taxon>
        <taxon>Halorientalis</taxon>
    </lineage>
</organism>
<dbReference type="InterPro" id="IPR036390">
    <property type="entry name" value="WH_DNA-bd_sf"/>
</dbReference>
<keyword evidence="2 5" id="KW-0238">DNA-binding</keyword>